<dbReference type="GO" id="GO:0004642">
    <property type="term" value="F:phosphoribosylformylglycinamidine synthase activity"/>
    <property type="evidence" value="ECO:0007669"/>
    <property type="project" value="UniProtKB-EC"/>
</dbReference>
<dbReference type="NCBIfam" id="TIGR01737">
    <property type="entry name" value="FGAM_synth_I"/>
    <property type="match status" value="1"/>
</dbReference>
<accession>A0A1U9NMQ0</accession>
<name>A0A1U9NMQ0_9BACT</name>
<evidence type="ECO:0000256" key="6">
    <source>
        <dbReference type="ARBA" id="ARBA00022840"/>
    </source>
</evidence>
<dbReference type="PANTHER" id="PTHR10099:SF1">
    <property type="entry name" value="PHOSPHORIBOSYLFORMYLGLYCINAMIDINE SYNTHASE"/>
    <property type="match status" value="1"/>
</dbReference>
<dbReference type="GO" id="GO:0005524">
    <property type="term" value="F:ATP binding"/>
    <property type="evidence" value="ECO:0007669"/>
    <property type="project" value="UniProtKB-KW"/>
</dbReference>
<dbReference type="SUPFAM" id="SSF52317">
    <property type="entry name" value="Class I glutamine amidotransferase-like"/>
    <property type="match status" value="1"/>
</dbReference>
<protein>
    <submittedName>
        <fullName evidence="8">Phosphoribosylformylglycinamidine synthase 1</fullName>
        <ecNumber evidence="8">6.3.5.3</ecNumber>
    </submittedName>
</protein>
<dbReference type="GO" id="GO:0005737">
    <property type="term" value="C:cytoplasm"/>
    <property type="evidence" value="ECO:0007669"/>
    <property type="project" value="TreeGrafter"/>
</dbReference>
<keyword evidence="4" id="KW-0658">Purine biosynthesis</keyword>
<dbReference type="PIRSF" id="PIRSF001586">
    <property type="entry name" value="FGAM_synth_I"/>
    <property type="match status" value="1"/>
</dbReference>
<dbReference type="KEGG" id="alus:STSP2_02192"/>
<evidence type="ECO:0000256" key="1">
    <source>
        <dbReference type="ARBA" id="ARBA00022490"/>
    </source>
</evidence>
<dbReference type="PANTHER" id="PTHR10099">
    <property type="entry name" value="PHOSPHORIBOSYLFORMYLGLYCINAMIDINE SYNTHASE"/>
    <property type="match status" value="1"/>
</dbReference>
<evidence type="ECO:0000313" key="9">
    <source>
        <dbReference type="Proteomes" id="UP000189674"/>
    </source>
</evidence>
<dbReference type="GO" id="GO:0006189">
    <property type="term" value="P:'de novo' IMP biosynthetic process"/>
    <property type="evidence" value="ECO:0007669"/>
    <property type="project" value="InterPro"/>
</dbReference>
<dbReference type="STRING" id="1936003.STSP2_02192"/>
<dbReference type="InterPro" id="IPR029062">
    <property type="entry name" value="Class_I_gatase-like"/>
</dbReference>
<dbReference type="InterPro" id="IPR010075">
    <property type="entry name" value="PRibForGlyAmidine_synth_PurQ"/>
</dbReference>
<dbReference type="EMBL" id="CP019791">
    <property type="protein sequence ID" value="AQT69014.1"/>
    <property type="molecule type" value="Genomic_DNA"/>
</dbReference>
<evidence type="ECO:0000313" key="8">
    <source>
        <dbReference type="EMBL" id="AQT69014.1"/>
    </source>
</evidence>
<dbReference type="GO" id="GO:0016787">
    <property type="term" value="F:hydrolase activity"/>
    <property type="evidence" value="ECO:0007669"/>
    <property type="project" value="UniProtKB-KW"/>
</dbReference>
<keyword evidence="2 8" id="KW-0436">Ligase</keyword>
<reference evidence="9" key="1">
    <citation type="submission" date="2017-02" db="EMBL/GenBank/DDBJ databases">
        <title>Comparative genomics and description of representatives of a novel lineage of planctomycetes thriving in anoxic sediments.</title>
        <authorList>
            <person name="Spring S."/>
            <person name="Bunk B."/>
            <person name="Sproer C."/>
        </authorList>
    </citation>
    <scope>NUCLEOTIDE SEQUENCE [LARGE SCALE GENOMIC DNA]</scope>
    <source>
        <strain evidence="9">ST-NAGAB-D1</strain>
    </source>
</reference>
<organism evidence="8 9">
    <name type="scientific">Anaerohalosphaera lusitana</name>
    <dbReference type="NCBI Taxonomy" id="1936003"/>
    <lineage>
        <taxon>Bacteria</taxon>
        <taxon>Pseudomonadati</taxon>
        <taxon>Planctomycetota</taxon>
        <taxon>Phycisphaerae</taxon>
        <taxon>Sedimentisphaerales</taxon>
        <taxon>Anaerohalosphaeraceae</taxon>
        <taxon>Anaerohalosphaera</taxon>
    </lineage>
</organism>
<gene>
    <name evidence="8" type="primary">purQ</name>
    <name evidence="8" type="ORF">STSP2_02192</name>
</gene>
<evidence type="ECO:0000256" key="2">
    <source>
        <dbReference type="ARBA" id="ARBA00022598"/>
    </source>
</evidence>
<evidence type="ECO:0000256" key="5">
    <source>
        <dbReference type="ARBA" id="ARBA00022801"/>
    </source>
</evidence>
<keyword evidence="9" id="KW-1185">Reference proteome</keyword>
<keyword evidence="3" id="KW-0547">Nucleotide-binding</keyword>
<evidence type="ECO:0000256" key="4">
    <source>
        <dbReference type="ARBA" id="ARBA00022755"/>
    </source>
</evidence>
<dbReference type="Pfam" id="PF13507">
    <property type="entry name" value="GATase_5"/>
    <property type="match status" value="1"/>
</dbReference>
<keyword evidence="1" id="KW-0963">Cytoplasm</keyword>
<sequence length="270" mass="29644">MKQVKALVLRAAGINCDYESVHALELAGAAADRIHINRVIENTDLLKEYQILLFPGGFSYGDDVAAGKILANQIVHHLSEPLTQFLADGKLMLGICNGFQVLAKTGILPGFADDRAGNKSVTNLTEPAVSVIDNDSGKFEDRWAYLQSESEHCVFIKKGQRIYLPVAHGEGKVVTRDESVLSKLENEDHIAFRYVDADGKVGGFPVNPNGSFNSIAGLTDSTGRVLGLMPHPERFVRRTQHPHWTRLEGDSEADGMIIFNNAVEYVKKTL</sequence>
<evidence type="ECO:0000256" key="7">
    <source>
        <dbReference type="ARBA" id="ARBA00022962"/>
    </source>
</evidence>
<dbReference type="PROSITE" id="PS51273">
    <property type="entry name" value="GATASE_TYPE_1"/>
    <property type="match status" value="1"/>
</dbReference>
<proteinExistence type="predicted"/>
<keyword evidence="7" id="KW-0315">Glutamine amidotransferase</keyword>
<keyword evidence="6" id="KW-0067">ATP-binding</keyword>
<dbReference type="SMART" id="SM01211">
    <property type="entry name" value="GATase_5"/>
    <property type="match status" value="1"/>
</dbReference>
<dbReference type="EC" id="6.3.5.3" evidence="8"/>
<keyword evidence="5" id="KW-0378">Hydrolase</keyword>
<evidence type="ECO:0000256" key="3">
    <source>
        <dbReference type="ARBA" id="ARBA00022741"/>
    </source>
</evidence>
<dbReference type="Proteomes" id="UP000189674">
    <property type="component" value="Chromosome"/>
</dbReference>
<dbReference type="OrthoDB" id="9804441at2"/>
<dbReference type="Gene3D" id="3.40.50.880">
    <property type="match status" value="1"/>
</dbReference>
<dbReference type="AlphaFoldDB" id="A0A1U9NMQ0"/>
<dbReference type="RefSeq" id="WP_146662487.1">
    <property type="nucleotide sequence ID" value="NZ_CP019791.1"/>
</dbReference>